<keyword evidence="1 3" id="KW-0378">Hydrolase</keyword>
<keyword evidence="4" id="KW-1185">Reference proteome</keyword>
<name>A0ABW5FPW1_9PSEU</name>
<dbReference type="Pfam" id="PF07859">
    <property type="entry name" value="Abhydrolase_3"/>
    <property type="match status" value="1"/>
</dbReference>
<evidence type="ECO:0000313" key="3">
    <source>
        <dbReference type="EMBL" id="MFD2414756.1"/>
    </source>
</evidence>
<dbReference type="SUPFAM" id="SSF53474">
    <property type="entry name" value="alpha/beta-Hydrolases"/>
    <property type="match status" value="1"/>
</dbReference>
<evidence type="ECO:0000259" key="2">
    <source>
        <dbReference type="Pfam" id="PF07859"/>
    </source>
</evidence>
<evidence type="ECO:0000256" key="1">
    <source>
        <dbReference type="ARBA" id="ARBA00022801"/>
    </source>
</evidence>
<gene>
    <name evidence="3" type="ORF">ACFSXZ_00230</name>
</gene>
<dbReference type="InterPro" id="IPR013094">
    <property type="entry name" value="AB_hydrolase_3"/>
</dbReference>
<reference evidence="4" key="1">
    <citation type="journal article" date="2019" name="Int. J. Syst. Evol. Microbiol.">
        <title>The Global Catalogue of Microorganisms (GCM) 10K type strain sequencing project: providing services to taxonomists for standard genome sequencing and annotation.</title>
        <authorList>
            <consortium name="The Broad Institute Genomics Platform"/>
            <consortium name="The Broad Institute Genome Sequencing Center for Infectious Disease"/>
            <person name="Wu L."/>
            <person name="Ma J."/>
        </authorList>
    </citation>
    <scope>NUCLEOTIDE SEQUENCE [LARGE SCALE GENOMIC DNA]</scope>
    <source>
        <strain evidence="4">CGMCC 4.7645</strain>
    </source>
</reference>
<evidence type="ECO:0000313" key="4">
    <source>
        <dbReference type="Proteomes" id="UP001597417"/>
    </source>
</evidence>
<dbReference type="RefSeq" id="WP_378259923.1">
    <property type="nucleotide sequence ID" value="NZ_JBHUKR010000001.1"/>
</dbReference>
<dbReference type="Gene3D" id="3.40.50.1820">
    <property type="entry name" value="alpha/beta hydrolase"/>
    <property type="match status" value="1"/>
</dbReference>
<organism evidence="3 4">
    <name type="scientific">Amycolatopsis pigmentata</name>
    <dbReference type="NCBI Taxonomy" id="450801"/>
    <lineage>
        <taxon>Bacteria</taxon>
        <taxon>Bacillati</taxon>
        <taxon>Actinomycetota</taxon>
        <taxon>Actinomycetes</taxon>
        <taxon>Pseudonocardiales</taxon>
        <taxon>Pseudonocardiaceae</taxon>
        <taxon>Amycolatopsis</taxon>
    </lineage>
</organism>
<dbReference type="Proteomes" id="UP001597417">
    <property type="component" value="Unassembled WGS sequence"/>
</dbReference>
<dbReference type="PANTHER" id="PTHR48081:SF8">
    <property type="entry name" value="ALPHA_BETA HYDROLASE FOLD-3 DOMAIN-CONTAINING PROTEIN-RELATED"/>
    <property type="match status" value="1"/>
</dbReference>
<dbReference type="PANTHER" id="PTHR48081">
    <property type="entry name" value="AB HYDROLASE SUPERFAMILY PROTEIN C4A8.06C"/>
    <property type="match status" value="1"/>
</dbReference>
<dbReference type="InterPro" id="IPR029058">
    <property type="entry name" value="AB_hydrolase_fold"/>
</dbReference>
<dbReference type="EMBL" id="JBHUKR010000001">
    <property type="protein sequence ID" value="MFD2414756.1"/>
    <property type="molecule type" value="Genomic_DNA"/>
</dbReference>
<protein>
    <submittedName>
        <fullName evidence="3">Alpha/beta hydrolase</fullName>
    </submittedName>
</protein>
<accession>A0ABW5FPW1</accession>
<proteinExistence type="predicted"/>
<dbReference type="InterPro" id="IPR050300">
    <property type="entry name" value="GDXG_lipolytic_enzyme"/>
</dbReference>
<sequence>MPRPEVRALLSYLATSDLPSLETQTPQQARAGLRESVKAADLPVGEIAVQLPLTIPTRSGEIAGLLLDSRATREPGPVVVWYHGGGFVTGDLETHRAFVAEIARLLDLPVVLVDYRLAPEAPYPAAVEDAEDAARWVAGCPAELGREADALVLGGDSAGGTLTIVTAMALRDDEAKLPVLAQMVIYPGTDLSRTYPSQREFATGRLLTEAGRRWYYGHYDADAHDWHGSPMLGEFTGLPPAVVLTAGEDPVRDEGRAYAAALVTAGVPTTFLEAAGNIHGFVLMRRVIASSQDDLARAFAALAATVRAERPAAATTAASTD</sequence>
<dbReference type="GO" id="GO:0016787">
    <property type="term" value="F:hydrolase activity"/>
    <property type="evidence" value="ECO:0007669"/>
    <property type="project" value="UniProtKB-KW"/>
</dbReference>
<comment type="caution">
    <text evidence="3">The sequence shown here is derived from an EMBL/GenBank/DDBJ whole genome shotgun (WGS) entry which is preliminary data.</text>
</comment>
<feature type="domain" description="Alpha/beta hydrolase fold-3" evidence="2">
    <location>
        <begin position="79"/>
        <end position="282"/>
    </location>
</feature>